<reference evidence="1" key="2">
    <citation type="submission" date="2025-09" db="UniProtKB">
        <authorList>
            <consortium name="Ensembl"/>
        </authorList>
    </citation>
    <scope>IDENTIFICATION</scope>
</reference>
<proteinExistence type="predicted"/>
<dbReference type="PANTHER" id="PTHR48488">
    <property type="entry name" value="INTERLEUKIN-22"/>
    <property type="match status" value="1"/>
</dbReference>
<evidence type="ECO:0000313" key="2">
    <source>
        <dbReference type="Proteomes" id="UP000694523"/>
    </source>
</evidence>
<organism evidence="1 2">
    <name type="scientific">Neogobius melanostomus</name>
    <name type="common">round goby</name>
    <dbReference type="NCBI Taxonomy" id="47308"/>
    <lineage>
        <taxon>Eukaryota</taxon>
        <taxon>Metazoa</taxon>
        <taxon>Chordata</taxon>
        <taxon>Craniata</taxon>
        <taxon>Vertebrata</taxon>
        <taxon>Euteleostomi</taxon>
        <taxon>Actinopterygii</taxon>
        <taxon>Neopterygii</taxon>
        <taxon>Teleostei</taxon>
        <taxon>Neoteleostei</taxon>
        <taxon>Acanthomorphata</taxon>
        <taxon>Gobiaria</taxon>
        <taxon>Gobiiformes</taxon>
        <taxon>Gobioidei</taxon>
        <taxon>Gobiidae</taxon>
        <taxon>Benthophilinae</taxon>
        <taxon>Neogobiini</taxon>
        <taxon>Neogobius</taxon>
    </lineage>
</organism>
<accession>A0A8C6U3R0</accession>
<dbReference type="InterPro" id="IPR009079">
    <property type="entry name" value="4_helix_cytokine-like_core"/>
</dbReference>
<reference evidence="1" key="1">
    <citation type="submission" date="2025-08" db="UniProtKB">
        <authorList>
            <consortium name="Ensembl"/>
        </authorList>
    </citation>
    <scope>IDENTIFICATION</scope>
</reference>
<evidence type="ECO:0008006" key="3">
    <source>
        <dbReference type="Google" id="ProtNLM"/>
    </source>
</evidence>
<name>A0A8C6U3R0_9GOBI</name>
<dbReference type="AlphaFoldDB" id="A0A8C6U3R0"/>
<protein>
    <recommendedName>
        <fullName evidence="3">Interleukin-22</fullName>
    </recommendedName>
</protein>
<dbReference type="Gene3D" id="1.20.1250.10">
    <property type="match status" value="1"/>
</dbReference>
<dbReference type="Ensembl" id="ENSNMLT00000035137.1">
    <property type="protein sequence ID" value="ENSNMLP00000031524.1"/>
    <property type="gene ID" value="ENSNMLG00000019790.1"/>
</dbReference>
<dbReference type="GO" id="GO:0005576">
    <property type="term" value="C:extracellular region"/>
    <property type="evidence" value="ECO:0007669"/>
    <property type="project" value="InterPro"/>
</dbReference>
<evidence type="ECO:0000313" key="1">
    <source>
        <dbReference type="Ensembl" id="ENSNMLP00000031524.1"/>
    </source>
</evidence>
<keyword evidence="2" id="KW-1185">Reference proteome</keyword>
<dbReference type="PANTHER" id="PTHR48488:SF1">
    <property type="entry name" value="INTERLEUKIN-22"/>
    <property type="match status" value="1"/>
</dbReference>
<dbReference type="Proteomes" id="UP000694523">
    <property type="component" value="Unplaced"/>
</dbReference>
<dbReference type="InterPro" id="IPR020453">
    <property type="entry name" value="IL-22"/>
</dbReference>
<dbReference type="SUPFAM" id="SSF47266">
    <property type="entry name" value="4-helical cytokines"/>
    <property type="match status" value="1"/>
</dbReference>
<sequence>MQGLSSCLKSFLRPAASVLLPLLLIGWIGHTVTTPVHRSLSRPLRNPETYNAVNKVSQHAQDKSIDDTSSRLIPRVNTDEDHLKICCLHANILDFYLHNILPRHDNKHRTMNRVRNDLQRISEDLETHGCNVTHYQDHQHAVQFRKNLVGMGEEQGINKAVGEINILFSCLQDFCVQTKNQTATEKVSTN</sequence>